<feature type="repeat" description="ANK" evidence="3">
    <location>
        <begin position="867"/>
        <end position="899"/>
    </location>
</feature>
<dbReference type="Gene3D" id="1.25.40.20">
    <property type="entry name" value="Ankyrin repeat-containing domain"/>
    <property type="match status" value="3"/>
</dbReference>
<keyword evidence="2 3" id="KW-0040">ANK repeat</keyword>
<dbReference type="SUPFAM" id="SSF48403">
    <property type="entry name" value="Ankyrin repeat"/>
    <property type="match status" value="3"/>
</dbReference>
<sequence length="958" mass="105653">MFPKTGSSASIVLLGDSSAFESAISSVSDPSTSQLIRQLGIDHQFIYMIFQRLVNDGNSVRALDKPQTKLDHFFKIGITYCFSLGEEVLVNIINATPPPYNLPLMQNMFCAALVLGDGAVLKVIMMLDRESFVNRPVLLGDVQYYPLEYTSLENHVQATQILLDHGADPNRRKDQSNLDIIGRISQAPDETIDARVQIMRMLIDRGLDIRPNFHSYRGVSYNKDLFSMLLTHCLTKSFEIFLHARALPKILQHPLWDDSFLNVLQAILDQGYSERMNCQDLWNSVLTEALSSAALWSHTSSVDMLLNMGAIPDVHCLISAAQGNELVTFEKFLNHGLDPNTRVSIPQFELRFDYERNFNRRCDSTALSEAIKNQSRGAIQLLQARGSISSSVDQPAGFASALAAACRIGDNTLIEQFLSLPNFPRREVTLEKAIDSAMEGNYHHIVKRLLSVGIKPSLRSLELALRKKQLAVVELMTSCMNIPELIEANHGYYELDDSGIRDRYYSSIMLEALRWGHQTATECVLRTGHPVNVVIEMVFGGDPLPDWNISTNLQPAKAVGDRWFFTPLSAAILKGDSTAAKALIAYGADTELFGSRLTSHQCLMIKQDSGTWHGWTLTPLTAAVIRNNLSLIGEFLSTGIDPFDNSAFFACAVLDSEEILILLLSTFKDRYPNGARSFGSDALYQLIKDGNPRLPRLLAKSADITAPVLDHWRGYYDNSFTSPFGEAIRLYSTADNPDSALDLLLPLVKDLNAIVHKDYESGHMTALLYATSLGSLKAVQKLDRAGANISLQAEYMIPRTPLQEAAQAGCKDIVQYFLARGVSPNEPPARRGGATALQLAAITGNISIATILLEAGAEVNAPPAFCDGRTAFEGATEHGRIEMMLFLVNHGADLVSNGNKQYQRAVDFAEDNLQHAAKKFADELFEKVLTSSQVTGFLGMSEDALTGTGVDSFGSFLF</sequence>
<dbReference type="InterPro" id="IPR002110">
    <property type="entry name" value="Ankyrin_rpt"/>
</dbReference>
<dbReference type="Pfam" id="PF12796">
    <property type="entry name" value="Ank_2"/>
    <property type="match status" value="1"/>
</dbReference>
<organism evidence="4 5">
    <name type="scientific">Alternaria tenuissima</name>
    <dbReference type="NCBI Taxonomy" id="119927"/>
    <lineage>
        <taxon>Eukaryota</taxon>
        <taxon>Fungi</taxon>
        <taxon>Dikarya</taxon>
        <taxon>Ascomycota</taxon>
        <taxon>Pezizomycotina</taxon>
        <taxon>Dothideomycetes</taxon>
        <taxon>Pleosporomycetidae</taxon>
        <taxon>Pleosporales</taxon>
        <taxon>Pleosporineae</taxon>
        <taxon>Pleosporaceae</taxon>
        <taxon>Alternaria</taxon>
        <taxon>Alternaria sect. Alternaria</taxon>
        <taxon>Alternaria alternata complex</taxon>
    </lineage>
</organism>
<dbReference type="AlphaFoldDB" id="A0AB37W0A9"/>
<proteinExistence type="predicted"/>
<dbReference type="SMART" id="SM00248">
    <property type="entry name" value="ANK"/>
    <property type="match status" value="11"/>
</dbReference>
<evidence type="ECO:0000256" key="2">
    <source>
        <dbReference type="ARBA" id="ARBA00023043"/>
    </source>
</evidence>
<dbReference type="InterPro" id="IPR036770">
    <property type="entry name" value="Ankyrin_rpt-contain_sf"/>
</dbReference>
<dbReference type="PROSITE" id="PS50088">
    <property type="entry name" value="ANK_REPEAT"/>
    <property type="match status" value="2"/>
</dbReference>
<gene>
    <name evidence="4" type="ORF">AA0115_g11932</name>
</gene>
<dbReference type="EMBL" id="PDXB01000062">
    <property type="protein sequence ID" value="RYN17220.1"/>
    <property type="molecule type" value="Genomic_DNA"/>
</dbReference>
<reference evidence="4" key="2">
    <citation type="journal article" date="2019" name="bioRxiv">
        <title>Genomics, evolutionary history and diagnostics of the Alternaria alternata species group including apple and Asian pear pathotypes.</title>
        <authorList>
            <person name="Armitage A.D."/>
            <person name="Cockerton H.M."/>
            <person name="Sreenivasaprasad S."/>
            <person name="Woodhall J.W."/>
            <person name="Lane C.R."/>
            <person name="Harrison R.J."/>
            <person name="Clarkson J.P."/>
        </authorList>
    </citation>
    <scope>NUCLEOTIDE SEQUENCE</scope>
    <source>
        <strain evidence="4">FERA 1164</strain>
    </source>
</reference>
<dbReference type="PANTHER" id="PTHR24198:SF194">
    <property type="entry name" value="INVERSIN-A"/>
    <property type="match status" value="1"/>
</dbReference>
<keyword evidence="1" id="KW-0677">Repeat</keyword>
<dbReference type="PANTHER" id="PTHR24198">
    <property type="entry name" value="ANKYRIN REPEAT AND PROTEIN KINASE DOMAIN-CONTAINING PROTEIN"/>
    <property type="match status" value="1"/>
</dbReference>
<protein>
    <recommendedName>
        <fullName evidence="6">Ankyrin</fullName>
    </recommendedName>
</protein>
<name>A0AB37W0A9_9PLEO</name>
<evidence type="ECO:0000313" key="4">
    <source>
        <dbReference type="EMBL" id="RYN17220.1"/>
    </source>
</evidence>
<comment type="caution">
    <text evidence="4">The sequence shown here is derived from an EMBL/GenBank/DDBJ whole genome shotgun (WGS) entry which is preliminary data.</text>
</comment>
<accession>A0AB37W0A9</accession>
<evidence type="ECO:0000313" key="5">
    <source>
        <dbReference type="Proteomes" id="UP000292340"/>
    </source>
</evidence>
<dbReference type="PROSITE" id="PS50297">
    <property type="entry name" value="ANK_REP_REGION"/>
    <property type="match status" value="2"/>
</dbReference>
<reference evidence="4" key="1">
    <citation type="submission" date="2017-10" db="EMBL/GenBank/DDBJ databases">
        <authorList>
            <person name="Armitage A.D."/>
            <person name="Barbara D.J."/>
            <person name="Woodhall J.W."/>
            <person name="Sreenivasaprasad S."/>
            <person name="Lane C.R."/>
            <person name="Clarkson J.P."/>
            <person name="Harrison R.J."/>
        </authorList>
    </citation>
    <scope>NUCLEOTIDE SEQUENCE</scope>
    <source>
        <strain evidence="4">FERA 1164</strain>
    </source>
</reference>
<feature type="repeat" description="ANK" evidence="3">
    <location>
        <begin position="832"/>
        <end position="864"/>
    </location>
</feature>
<dbReference type="GO" id="GO:0005737">
    <property type="term" value="C:cytoplasm"/>
    <property type="evidence" value="ECO:0007669"/>
    <property type="project" value="TreeGrafter"/>
</dbReference>
<dbReference type="Proteomes" id="UP000292340">
    <property type="component" value="Unassembled WGS sequence"/>
</dbReference>
<evidence type="ECO:0008006" key="6">
    <source>
        <dbReference type="Google" id="ProtNLM"/>
    </source>
</evidence>
<evidence type="ECO:0000256" key="1">
    <source>
        <dbReference type="ARBA" id="ARBA00022737"/>
    </source>
</evidence>
<evidence type="ECO:0000256" key="3">
    <source>
        <dbReference type="PROSITE-ProRule" id="PRU00023"/>
    </source>
</evidence>